<gene>
    <name evidence="2" type="ORF">MAXJ12_26443</name>
</gene>
<dbReference type="Proteomes" id="UP000003250">
    <property type="component" value="Unassembled WGS sequence"/>
</dbReference>
<dbReference type="EMBL" id="AHAM01000223">
    <property type="protein sequence ID" value="EHK54153.1"/>
    <property type="molecule type" value="Genomic_DNA"/>
</dbReference>
<feature type="region of interest" description="Disordered" evidence="1">
    <location>
        <begin position="250"/>
        <end position="280"/>
    </location>
</feature>
<evidence type="ECO:0000256" key="1">
    <source>
        <dbReference type="SAM" id="MobiDB-lite"/>
    </source>
</evidence>
<dbReference type="OrthoDB" id="8283038at2"/>
<dbReference type="RefSeq" id="WP_008838865.1">
    <property type="nucleotide sequence ID" value="NZ_AHAM01000223.1"/>
</dbReference>
<evidence type="ECO:0000313" key="2">
    <source>
        <dbReference type="EMBL" id="EHK54153.1"/>
    </source>
</evidence>
<organism evidence="2 3">
    <name type="scientific">Mesorhizobium alhagi CCNWXJ12-2</name>
    <dbReference type="NCBI Taxonomy" id="1107882"/>
    <lineage>
        <taxon>Bacteria</taxon>
        <taxon>Pseudomonadati</taxon>
        <taxon>Pseudomonadota</taxon>
        <taxon>Alphaproteobacteria</taxon>
        <taxon>Hyphomicrobiales</taxon>
        <taxon>Phyllobacteriaceae</taxon>
        <taxon>Allomesorhizobium</taxon>
    </lineage>
</organism>
<sequence>MDKITEAIAHFIGLFQITLEEARLRDAYEEFKAQQARKQDEGDLSGLQVTAGAPFAFEGFSPEVKYAPVPPEYVWLDAASFVKFVPPDIPVLPPLQEAAFPGYVTPADANPGPSSGGRAVDLPDIPIIGSVAAIITQHIGLSDNDYFGVGGHGLLFSPEQNDGSEVTALLAEATELSPLADLELADLAGGARGFATTVVEQLAAAPQDSGGEAEVFRLQSTVIEGTYVNGRLVEEAPKLEDYLDLQDKAGEEADSEENDGTVHGSARQGETAEQETATNHYGSDTFKASVELQAGGNTLINAVNLENNWLAGSVSAVMGDHIELNVVIQINAWGDSDWITSSIASWANDPHDTTAFNIATFERYDPSASEGDSAEPIQGGFPKHWVVKEVTGDLLIMNWIEQYSFMMDNDIGILSSSGVTTRVIGGQNTGTNEISLAELGLNYDLIIIGGSVFDLNIIQQMNVLIDNDLIGALPDFQTTGNGSVSTGANLLWNQAHIYTVGGADRFEALPDAYGQAAKNLANGGNSLPDGVLNDSAFAGLGLLRVLHITGDLINLQYVKQTNILGDSDQVALAMNAVQPHPEADWTVSTGTNSLVNLAGITDVDGIGKTYVGGEQYSDEILIQAELISSEPDLGAQDPDKLVNEAVAFLSDDMTEADQTSPNGSGPYPTDAGQSDGLQSMLA</sequence>
<evidence type="ECO:0008006" key="4">
    <source>
        <dbReference type="Google" id="ProtNLM"/>
    </source>
</evidence>
<proteinExistence type="predicted"/>
<keyword evidence="3" id="KW-1185">Reference proteome</keyword>
<dbReference type="AlphaFoldDB" id="H0HYN3"/>
<protein>
    <recommendedName>
        <fullName evidence="4">Type I secretion system ATPase</fullName>
    </recommendedName>
</protein>
<evidence type="ECO:0000313" key="3">
    <source>
        <dbReference type="Proteomes" id="UP000003250"/>
    </source>
</evidence>
<name>H0HYN3_9HYPH</name>
<accession>H0HYN3</accession>
<dbReference type="PATRIC" id="fig|1107882.3.peg.5129"/>
<feature type="compositionally biased region" description="Polar residues" evidence="1">
    <location>
        <begin position="671"/>
        <end position="682"/>
    </location>
</feature>
<reference evidence="2 3" key="1">
    <citation type="journal article" date="2012" name="J. Bacteriol.">
        <title>Draft Genome Sequence of Mesorhizobium alhagi CCNWXJ12-2T, a Novel Salt-Resistant Species Isolated from the Desert of Northwestern China.</title>
        <authorList>
            <person name="Zhou M."/>
            <person name="Chen W."/>
            <person name="Chen H."/>
            <person name="Wei G."/>
        </authorList>
    </citation>
    <scope>NUCLEOTIDE SEQUENCE [LARGE SCALE GENOMIC DNA]</scope>
    <source>
        <strain evidence="2 3">CCNWXJ12-2</strain>
    </source>
</reference>
<feature type="region of interest" description="Disordered" evidence="1">
    <location>
        <begin position="652"/>
        <end position="682"/>
    </location>
</feature>